<name>A0A4Y1ZZJ7_ARAVE</name>
<feature type="compositionally biased region" description="Polar residues" evidence="1">
    <location>
        <begin position="76"/>
        <end position="87"/>
    </location>
</feature>
<dbReference type="AlphaFoldDB" id="A0A4Y1ZZJ7"/>
<keyword evidence="3" id="KW-1185">Reference proteome</keyword>
<sequence>MRSWRYVQVIRFLQAEGVNQSELHRRLQEVYRRFQEVYGPNVLAEKVSVGCHKFKDGRKNRKVDQERKRDRHTRMITAQNSSVRLSK</sequence>
<evidence type="ECO:0000313" key="2">
    <source>
        <dbReference type="EMBL" id="GBL72486.1"/>
    </source>
</evidence>
<evidence type="ECO:0008006" key="4">
    <source>
        <dbReference type="Google" id="ProtNLM"/>
    </source>
</evidence>
<protein>
    <recommendedName>
        <fullName evidence="4">Mos1 transposase HTH domain-containing protein</fullName>
    </recommendedName>
</protein>
<feature type="region of interest" description="Disordered" evidence="1">
    <location>
        <begin position="58"/>
        <end position="87"/>
    </location>
</feature>
<comment type="caution">
    <text evidence="2">The sequence shown here is derived from an EMBL/GenBank/DDBJ whole genome shotgun (WGS) entry which is preliminary data.</text>
</comment>
<accession>A0A4Y1ZZJ7</accession>
<reference evidence="2 3" key="1">
    <citation type="journal article" date="2019" name="Sci. Rep.">
        <title>Orb-weaving spider Araneus ventricosus genome elucidates the spidroin gene catalogue.</title>
        <authorList>
            <person name="Kono N."/>
            <person name="Nakamura H."/>
            <person name="Ohtoshi R."/>
            <person name="Moran D.A.P."/>
            <person name="Shinohara A."/>
            <person name="Yoshida Y."/>
            <person name="Fujiwara M."/>
            <person name="Mori M."/>
            <person name="Tomita M."/>
            <person name="Arakawa K."/>
        </authorList>
    </citation>
    <scope>NUCLEOTIDE SEQUENCE [LARGE SCALE GENOMIC DNA]</scope>
</reference>
<organism evidence="2 3">
    <name type="scientific">Araneus ventricosus</name>
    <name type="common">Orbweaver spider</name>
    <name type="synonym">Epeira ventricosa</name>
    <dbReference type="NCBI Taxonomy" id="182803"/>
    <lineage>
        <taxon>Eukaryota</taxon>
        <taxon>Metazoa</taxon>
        <taxon>Ecdysozoa</taxon>
        <taxon>Arthropoda</taxon>
        <taxon>Chelicerata</taxon>
        <taxon>Arachnida</taxon>
        <taxon>Araneae</taxon>
        <taxon>Araneomorphae</taxon>
        <taxon>Entelegynae</taxon>
        <taxon>Araneoidea</taxon>
        <taxon>Araneidae</taxon>
        <taxon>Araneus</taxon>
    </lineage>
</organism>
<dbReference type="OrthoDB" id="8189655at2759"/>
<proteinExistence type="predicted"/>
<gene>
    <name evidence="2" type="ORF">AVEN_115399_1</name>
</gene>
<evidence type="ECO:0000256" key="1">
    <source>
        <dbReference type="SAM" id="MobiDB-lite"/>
    </source>
</evidence>
<evidence type="ECO:0000313" key="3">
    <source>
        <dbReference type="Proteomes" id="UP000499080"/>
    </source>
</evidence>
<dbReference type="Proteomes" id="UP000499080">
    <property type="component" value="Unassembled WGS sequence"/>
</dbReference>
<dbReference type="EMBL" id="BGPR01000001">
    <property type="protein sequence ID" value="GBL72486.1"/>
    <property type="molecule type" value="Genomic_DNA"/>
</dbReference>